<dbReference type="Proteomes" id="UP000620124">
    <property type="component" value="Unassembled WGS sequence"/>
</dbReference>
<dbReference type="GO" id="GO:0004386">
    <property type="term" value="F:helicase activity"/>
    <property type="evidence" value="ECO:0007669"/>
    <property type="project" value="UniProtKB-KW"/>
</dbReference>
<keyword evidence="2" id="KW-0547">Nucleotide-binding</keyword>
<reference evidence="2" key="1">
    <citation type="submission" date="2020-05" db="EMBL/GenBank/DDBJ databases">
        <title>Mycena genomes resolve the evolution of fungal bioluminescence.</title>
        <authorList>
            <person name="Tsai I.J."/>
        </authorList>
    </citation>
    <scope>NUCLEOTIDE SEQUENCE</scope>
    <source>
        <strain evidence="2">CCC161011</strain>
    </source>
</reference>
<keyword evidence="2" id="KW-0067">ATP-binding</keyword>
<dbReference type="PANTHER" id="PTHR43157">
    <property type="entry name" value="PHOSPHATIDYLINOSITOL-GLYCAN BIOSYNTHESIS CLASS F PROTEIN-RELATED"/>
    <property type="match status" value="1"/>
</dbReference>
<dbReference type="InterPro" id="IPR002347">
    <property type="entry name" value="SDR_fam"/>
</dbReference>
<proteinExistence type="predicted"/>
<organism evidence="2 3">
    <name type="scientific">Mycena venus</name>
    <dbReference type="NCBI Taxonomy" id="2733690"/>
    <lineage>
        <taxon>Eukaryota</taxon>
        <taxon>Fungi</taxon>
        <taxon>Dikarya</taxon>
        <taxon>Basidiomycota</taxon>
        <taxon>Agaricomycotina</taxon>
        <taxon>Agaricomycetes</taxon>
        <taxon>Agaricomycetidae</taxon>
        <taxon>Agaricales</taxon>
        <taxon>Marasmiineae</taxon>
        <taxon>Mycenaceae</taxon>
        <taxon>Mycena</taxon>
    </lineage>
</organism>
<name>A0A8H6X2Y5_9AGAR</name>
<keyword evidence="1" id="KW-0560">Oxidoreductase</keyword>
<sequence length="340" mass="37131">MGQALASAHYLVFGLLYDQLFAKLRPTYADLAGRTYLITGSNSGLGLAIAVHLARLNPQRLILAVRSLDKGAAAKTEIVSQTGFSGDIDVWELDMESFASVKQFAERARTSLTRLDGAILNAGIHAKEWGVTGDGWERVLQVNILSTGLLGVLLLPLLQKTTRLPAPKPNASPQVLPHLTITGSGAQFRARFAAKTAPSILQAMNTPHPSIKSDRYESSKLFNLFLAREIAQLHQAEGVVVNVVHPGLVLSDIGRDYNFGPFVMLFWRWLGWTPAEGSLNLLYGVLSPTPPGAYIRTCQVHPPPAWVTTKAGAHVQKRVWNEMVEVWGQISPEIDSIVRS</sequence>
<evidence type="ECO:0000256" key="1">
    <source>
        <dbReference type="ARBA" id="ARBA00023002"/>
    </source>
</evidence>
<dbReference type="SUPFAM" id="SSF51735">
    <property type="entry name" value="NAD(P)-binding Rossmann-fold domains"/>
    <property type="match status" value="1"/>
</dbReference>
<gene>
    <name evidence="2" type="ORF">MVEN_02361300</name>
</gene>
<dbReference type="Gene3D" id="3.40.50.720">
    <property type="entry name" value="NAD(P)-binding Rossmann-like Domain"/>
    <property type="match status" value="1"/>
</dbReference>
<keyword evidence="2" id="KW-0347">Helicase</keyword>
<keyword evidence="2" id="KW-0378">Hydrolase</keyword>
<accession>A0A8H6X2Y5</accession>
<protein>
    <submittedName>
        <fullName evidence="2">ATP-dependent DNA helicase PIF1</fullName>
    </submittedName>
</protein>
<dbReference type="PANTHER" id="PTHR43157:SF31">
    <property type="entry name" value="PHOSPHATIDYLINOSITOL-GLYCAN BIOSYNTHESIS CLASS F PROTEIN"/>
    <property type="match status" value="1"/>
</dbReference>
<keyword evidence="3" id="KW-1185">Reference proteome</keyword>
<evidence type="ECO:0000313" key="3">
    <source>
        <dbReference type="Proteomes" id="UP000620124"/>
    </source>
</evidence>
<dbReference type="EMBL" id="JACAZI010000029">
    <property type="protein sequence ID" value="KAF7333452.1"/>
    <property type="molecule type" value="Genomic_DNA"/>
</dbReference>
<dbReference type="PRINTS" id="PR00081">
    <property type="entry name" value="GDHRDH"/>
</dbReference>
<dbReference type="OrthoDB" id="542013at2759"/>
<dbReference type="AlphaFoldDB" id="A0A8H6X2Y5"/>
<dbReference type="InterPro" id="IPR036291">
    <property type="entry name" value="NAD(P)-bd_dom_sf"/>
</dbReference>
<comment type="caution">
    <text evidence="2">The sequence shown here is derived from an EMBL/GenBank/DDBJ whole genome shotgun (WGS) entry which is preliminary data.</text>
</comment>
<dbReference type="Pfam" id="PF00106">
    <property type="entry name" value="adh_short"/>
    <property type="match status" value="1"/>
</dbReference>
<evidence type="ECO:0000313" key="2">
    <source>
        <dbReference type="EMBL" id="KAF7333452.1"/>
    </source>
</evidence>
<dbReference type="GO" id="GO:0016491">
    <property type="term" value="F:oxidoreductase activity"/>
    <property type="evidence" value="ECO:0007669"/>
    <property type="project" value="UniProtKB-KW"/>
</dbReference>